<gene>
    <name evidence="1" type="ORF">HF577_06735</name>
</gene>
<sequence>MRLTERGLNRATLHRQHLLARSARPVGDAVHDLVAVQAQHPASPYVALWSRVADFDPDALDAAFADGTLVRATLLRITLHVVHGEDWAAWHRAMEAILRASRYGDRRFADSGLTVADVDGLLPALAEFAQQPRHRAAIEEMLGERLDATRGRAAWWALRTFAPLHHVPAGGPWAYRSPSTFRAASAGGVPVDEARQRLVLRYLGAFGPATAGDITRFTSLRRPEVLAAIDGLGVAVEKLDGPAAGPYFDVVDAPRPDGDTPAPPRLLPMWDNVLLAYADRTRLVPAAYRPLIYRRNGDVLPSLLVDGRVVGVWRPHSGGIEAHAFESLDPGTWRALAAEAAALSAVLAARDPQPYNRYAHWWAKGIPAEEVRRLPG</sequence>
<dbReference type="PANTHER" id="PTHR38479:SF2">
    <property type="entry name" value="WINGED HELIX DNA-BINDING DOMAIN-CONTAINING PROTEIN"/>
    <property type="match status" value="1"/>
</dbReference>
<dbReference type="PANTHER" id="PTHR38479">
    <property type="entry name" value="LMO0824 PROTEIN"/>
    <property type="match status" value="1"/>
</dbReference>
<evidence type="ECO:0000313" key="1">
    <source>
        <dbReference type="EMBL" id="NMH76795.1"/>
    </source>
</evidence>
<name>A0ABX1RBH8_9PSEU</name>
<keyword evidence="2" id="KW-1185">Reference proteome</keyword>
<proteinExistence type="predicted"/>
<dbReference type="EMBL" id="JAAXKY010000013">
    <property type="protein sequence ID" value="NMH76795.1"/>
    <property type="molecule type" value="Genomic_DNA"/>
</dbReference>
<comment type="caution">
    <text evidence="1">The sequence shown here is derived from an EMBL/GenBank/DDBJ whole genome shotgun (WGS) entry which is preliminary data.</text>
</comment>
<reference evidence="1 2" key="1">
    <citation type="submission" date="2020-04" db="EMBL/GenBank/DDBJ databases">
        <authorList>
            <person name="Klaysubun C."/>
            <person name="Duangmal K."/>
            <person name="Lipun K."/>
        </authorList>
    </citation>
    <scope>NUCLEOTIDE SEQUENCE [LARGE SCALE GENOMIC DNA]</scope>
    <source>
        <strain evidence="1 2">JCM 11839</strain>
    </source>
</reference>
<dbReference type="InterPro" id="IPR009351">
    <property type="entry name" value="AlkZ-like"/>
</dbReference>
<dbReference type="GO" id="GO:0003677">
    <property type="term" value="F:DNA binding"/>
    <property type="evidence" value="ECO:0007669"/>
    <property type="project" value="UniProtKB-KW"/>
</dbReference>
<protein>
    <submittedName>
        <fullName evidence="1">Winged helix DNA-binding domain-containing protein</fullName>
    </submittedName>
</protein>
<dbReference type="Pfam" id="PF06224">
    <property type="entry name" value="AlkZ-like"/>
    <property type="match status" value="1"/>
</dbReference>
<accession>A0ABX1RBH8</accession>
<keyword evidence="1" id="KW-0238">DNA-binding</keyword>
<organism evidence="1 2">
    <name type="scientific">Pseudonocardia xinjiangensis</name>
    <dbReference type="NCBI Taxonomy" id="75289"/>
    <lineage>
        <taxon>Bacteria</taxon>
        <taxon>Bacillati</taxon>
        <taxon>Actinomycetota</taxon>
        <taxon>Actinomycetes</taxon>
        <taxon>Pseudonocardiales</taxon>
        <taxon>Pseudonocardiaceae</taxon>
        <taxon>Pseudonocardia</taxon>
    </lineage>
</organism>
<evidence type="ECO:0000313" key="2">
    <source>
        <dbReference type="Proteomes" id="UP001296706"/>
    </source>
</evidence>
<dbReference type="RefSeq" id="WP_169394863.1">
    <property type="nucleotide sequence ID" value="NZ_BAAAJH010000025.1"/>
</dbReference>
<dbReference type="Proteomes" id="UP001296706">
    <property type="component" value="Unassembled WGS sequence"/>
</dbReference>